<comment type="caution">
    <text evidence="2">The sequence shown here is derived from an EMBL/GenBank/DDBJ whole genome shotgun (WGS) entry which is preliminary data.</text>
</comment>
<evidence type="ECO:0000313" key="2">
    <source>
        <dbReference type="EMBL" id="MEJ6400766.1"/>
    </source>
</evidence>
<name>A0ABU8SLL2_9LACO</name>
<dbReference type="EMBL" id="JAWMWH010000001">
    <property type="protein sequence ID" value="MEJ6400766.1"/>
    <property type="molecule type" value="Genomic_DNA"/>
</dbReference>
<reference evidence="2 3" key="1">
    <citation type="submission" date="2023-10" db="EMBL/GenBank/DDBJ databases">
        <title>Nicoliella lavandulae sp. nov. isolated from Lavandula angustifolia flowers.</title>
        <authorList>
            <person name="Alcantara C."/>
            <person name="Zuniga M."/>
            <person name="Landete J.M."/>
            <person name="Monedero V."/>
        </authorList>
    </citation>
    <scope>NUCLEOTIDE SEQUENCE [LARGE SCALE GENOMIC DNA]</scope>
    <source>
        <strain evidence="2 3">Es01</strain>
    </source>
</reference>
<evidence type="ECO:0000313" key="3">
    <source>
        <dbReference type="Proteomes" id="UP001370590"/>
    </source>
</evidence>
<sequence>MEIKDRTGLVISVYSVKQSRLLKKYGVIDYVSKRMHYVVMYVDADDAHNKIATLQKLKFVRRVELSPLVQLSTSFSNNQSLDDDDE</sequence>
<gene>
    <name evidence="2" type="ORF">R4146_06275</name>
</gene>
<protein>
    <submittedName>
        <fullName evidence="2">YlbG family protein</fullName>
    </submittedName>
</protein>
<evidence type="ECO:0000256" key="1">
    <source>
        <dbReference type="ARBA" id="ARBA00022490"/>
    </source>
</evidence>
<dbReference type="InterPro" id="IPR016979">
    <property type="entry name" value="DUF2129"/>
</dbReference>
<accession>A0ABU8SLL2</accession>
<dbReference type="Proteomes" id="UP001370590">
    <property type="component" value="Unassembled WGS sequence"/>
</dbReference>
<dbReference type="RefSeq" id="WP_339960568.1">
    <property type="nucleotide sequence ID" value="NZ_JAWMWH010000001.1"/>
</dbReference>
<organism evidence="2 3">
    <name type="scientific">Nicoliella lavandulae</name>
    <dbReference type="NCBI Taxonomy" id="3082954"/>
    <lineage>
        <taxon>Bacteria</taxon>
        <taxon>Bacillati</taxon>
        <taxon>Bacillota</taxon>
        <taxon>Bacilli</taxon>
        <taxon>Lactobacillales</taxon>
        <taxon>Lactobacillaceae</taxon>
        <taxon>Nicoliella</taxon>
    </lineage>
</organism>
<dbReference type="Pfam" id="PF09902">
    <property type="entry name" value="DUF2129"/>
    <property type="match status" value="1"/>
</dbReference>
<proteinExistence type="predicted"/>
<keyword evidence="1" id="KW-0963">Cytoplasm</keyword>
<keyword evidence="3" id="KW-1185">Reference proteome</keyword>